<dbReference type="GO" id="GO:0004674">
    <property type="term" value="F:protein serine/threonine kinase activity"/>
    <property type="evidence" value="ECO:0007669"/>
    <property type="project" value="UniProtKB-KW"/>
</dbReference>
<gene>
    <name evidence="12" type="ORF">PYX00_000408</name>
</gene>
<comment type="caution">
    <text evidence="12">The sequence shown here is derived from an EMBL/GenBank/DDBJ whole genome shotgun (WGS) entry which is preliminary data.</text>
</comment>
<dbReference type="GO" id="GO:0005524">
    <property type="term" value="F:ATP binding"/>
    <property type="evidence" value="ECO:0007669"/>
    <property type="project" value="UniProtKB-UniRule"/>
</dbReference>
<dbReference type="InterPro" id="IPR011009">
    <property type="entry name" value="Kinase-like_dom_sf"/>
</dbReference>
<keyword evidence="5" id="KW-0418">Kinase</keyword>
<dbReference type="PROSITE" id="PS00108">
    <property type="entry name" value="PROTEIN_KINASE_ST"/>
    <property type="match status" value="1"/>
</dbReference>
<dbReference type="PROSITE" id="PS50011">
    <property type="entry name" value="PROTEIN_KINASE_DOM"/>
    <property type="match status" value="1"/>
</dbReference>
<keyword evidence="4 9" id="KW-0547">Nucleotide-binding</keyword>
<dbReference type="CDD" id="cd06617">
    <property type="entry name" value="PKc_MKK3_6"/>
    <property type="match status" value="1"/>
</dbReference>
<evidence type="ECO:0000256" key="7">
    <source>
        <dbReference type="ARBA" id="ARBA00038035"/>
    </source>
</evidence>
<dbReference type="GO" id="GO:0004708">
    <property type="term" value="F:MAP kinase kinase activity"/>
    <property type="evidence" value="ECO:0007669"/>
    <property type="project" value="UniProtKB-EC"/>
</dbReference>
<evidence type="ECO:0000259" key="11">
    <source>
        <dbReference type="PROSITE" id="PS50011"/>
    </source>
</evidence>
<dbReference type="PANTHER" id="PTHR48013:SF11">
    <property type="entry name" value="LICORNE"/>
    <property type="match status" value="1"/>
</dbReference>
<dbReference type="InterPro" id="IPR008271">
    <property type="entry name" value="Ser/Thr_kinase_AS"/>
</dbReference>
<evidence type="ECO:0000313" key="12">
    <source>
        <dbReference type="EMBL" id="KAL0278646.1"/>
    </source>
</evidence>
<comment type="similarity">
    <text evidence="7">Belongs to the protein kinase superfamily. STE Ser/Thr protein kinase family. MAP kinase kinase subfamily.</text>
</comment>
<dbReference type="Pfam" id="PF00069">
    <property type="entry name" value="Pkinase"/>
    <property type="match status" value="1"/>
</dbReference>
<feature type="binding site" evidence="9">
    <location>
        <position position="80"/>
    </location>
    <ligand>
        <name>ATP</name>
        <dbReference type="ChEBI" id="CHEBI:30616"/>
    </ligand>
</feature>
<dbReference type="SUPFAM" id="SSF56112">
    <property type="entry name" value="Protein kinase-like (PK-like)"/>
    <property type="match status" value="1"/>
</dbReference>
<dbReference type="InterPro" id="IPR017441">
    <property type="entry name" value="Protein_kinase_ATP_BS"/>
</dbReference>
<dbReference type="EMBL" id="JARGDH010000001">
    <property type="protein sequence ID" value="KAL0278646.1"/>
    <property type="molecule type" value="Genomic_DNA"/>
</dbReference>
<dbReference type="AlphaFoldDB" id="A0AAW2I9U5"/>
<evidence type="ECO:0000256" key="6">
    <source>
        <dbReference type="ARBA" id="ARBA00022840"/>
    </source>
</evidence>
<dbReference type="SMART" id="SM00220">
    <property type="entry name" value="S_TKc"/>
    <property type="match status" value="1"/>
</dbReference>
<evidence type="ECO:0000256" key="5">
    <source>
        <dbReference type="ARBA" id="ARBA00022777"/>
    </source>
</evidence>
<name>A0AAW2I9U5_9NEOP</name>
<dbReference type="PROSITE" id="PS00107">
    <property type="entry name" value="PROTEIN_KINASE_ATP"/>
    <property type="match status" value="1"/>
</dbReference>
<feature type="domain" description="Protein kinase" evidence="11">
    <location>
        <begin position="51"/>
        <end position="312"/>
    </location>
</feature>
<organism evidence="12">
    <name type="scientific">Menopon gallinae</name>
    <name type="common">poultry shaft louse</name>
    <dbReference type="NCBI Taxonomy" id="328185"/>
    <lineage>
        <taxon>Eukaryota</taxon>
        <taxon>Metazoa</taxon>
        <taxon>Ecdysozoa</taxon>
        <taxon>Arthropoda</taxon>
        <taxon>Hexapoda</taxon>
        <taxon>Insecta</taxon>
        <taxon>Pterygota</taxon>
        <taxon>Neoptera</taxon>
        <taxon>Paraneoptera</taxon>
        <taxon>Psocodea</taxon>
        <taxon>Troctomorpha</taxon>
        <taxon>Phthiraptera</taxon>
        <taxon>Amblycera</taxon>
        <taxon>Menoponidae</taxon>
        <taxon>Menopon</taxon>
    </lineage>
</organism>
<keyword evidence="6 9" id="KW-0067">ATP-binding</keyword>
<reference evidence="12" key="1">
    <citation type="journal article" date="2024" name="Gigascience">
        <title>Chromosome-level genome of the poultry shaft louse Menopon gallinae provides insight into the host-switching and adaptive evolution of parasitic lice.</title>
        <authorList>
            <person name="Xu Y."/>
            <person name="Ma L."/>
            <person name="Liu S."/>
            <person name="Liang Y."/>
            <person name="Liu Q."/>
            <person name="He Z."/>
            <person name="Tian L."/>
            <person name="Duan Y."/>
            <person name="Cai W."/>
            <person name="Li H."/>
            <person name="Song F."/>
        </authorList>
    </citation>
    <scope>NUCLEOTIDE SEQUENCE</scope>
    <source>
        <strain evidence="12">Cailab_2023a</strain>
    </source>
</reference>
<dbReference type="PIRSF" id="PIRSF000654">
    <property type="entry name" value="Integrin-linked_kinase"/>
    <property type="match status" value="1"/>
</dbReference>
<dbReference type="PANTHER" id="PTHR48013">
    <property type="entry name" value="DUAL SPECIFICITY MITOGEN-ACTIVATED PROTEIN KINASE KINASE 5-RELATED"/>
    <property type="match status" value="1"/>
</dbReference>
<dbReference type="Gene3D" id="1.10.510.10">
    <property type="entry name" value="Transferase(Phosphotransferase) domain 1"/>
    <property type="match status" value="1"/>
</dbReference>
<dbReference type="FunFam" id="1.10.510.10:FF:000158">
    <property type="entry name" value="Dual specificity mitogen-activated protein kinase kinase 6"/>
    <property type="match status" value="1"/>
</dbReference>
<dbReference type="EC" id="2.7.12.2" evidence="8"/>
<dbReference type="FunFam" id="3.30.200.20:FF:000576">
    <property type="entry name" value="CBN-SEK-1 protein"/>
    <property type="match status" value="1"/>
</dbReference>
<keyword evidence="3" id="KW-0808">Transferase</keyword>
<evidence type="ECO:0000256" key="8">
    <source>
        <dbReference type="ARBA" id="ARBA00038999"/>
    </source>
</evidence>
<proteinExistence type="inferred from homology"/>
<evidence type="ECO:0000256" key="9">
    <source>
        <dbReference type="PROSITE-ProRule" id="PRU10141"/>
    </source>
</evidence>
<sequence>MSGLAMRKGKKPLKIQVPNEETAYVTPPRNLDKSTTITIGEKTFVVEADDLEKMCDLGRGAYGIVEKMKHIPSGTVMAVKRITVTVNTQEQKRLLMDLDISMRSSDCPYTVQFYGALFREGDVWICMEVMDTSLDKFYTKVYSNSRVIPEDILGKIAFAVVSALQYLYSKLRVIHRDVKPSNILINRKGEVKMCDFGISGYLVDSVAKTIDAGCKPYMAPERIDPTGNPSSYDIRSDVWSLGISLMELATGKFPYKSWGTPFEQLKQVVTDDPPRLPQGKFSEEFDDFMRRCLQKKYSDRPNYEELLVHSFLKIHRDKQTNVAEFVDDILNLPDSGQ</sequence>
<dbReference type="InterPro" id="IPR000719">
    <property type="entry name" value="Prot_kinase_dom"/>
</dbReference>
<protein>
    <recommendedName>
        <fullName evidence="8">mitogen-activated protein kinase kinase</fullName>
        <ecNumber evidence="8">2.7.12.2</ecNumber>
    </recommendedName>
</protein>
<accession>A0AAW2I9U5</accession>
<evidence type="ECO:0000256" key="2">
    <source>
        <dbReference type="ARBA" id="ARBA00022553"/>
    </source>
</evidence>
<evidence type="ECO:0000256" key="3">
    <source>
        <dbReference type="ARBA" id="ARBA00022679"/>
    </source>
</evidence>
<evidence type="ECO:0000256" key="1">
    <source>
        <dbReference type="ARBA" id="ARBA00022527"/>
    </source>
</evidence>
<evidence type="ECO:0000256" key="4">
    <source>
        <dbReference type="ARBA" id="ARBA00022741"/>
    </source>
</evidence>
<evidence type="ECO:0000256" key="10">
    <source>
        <dbReference type="RuleBase" id="RU000304"/>
    </source>
</evidence>
<dbReference type="GO" id="GO:0051403">
    <property type="term" value="P:stress-activated MAPK cascade"/>
    <property type="evidence" value="ECO:0007669"/>
    <property type="project" value="TreeGrafter"/>
</dbReference>
<keyword evidence="2" id="KW-0597">Phosphoprotein</keyword>
<keyword evidence="1 10" id="KW-0723">Serine/threonine-protein kinase</keyword>
<dbReference type="Gene3D" id="3.30.200.20">
    <property type="entry name" value="Phosphorylase Kinase, domain 1"/>
    <property type="match status" value="1"/>
</dbReference>